<dbReference type="Pfam" id="PF11617">
    <property type="entry name" value="Cu-binding_MopE"/>
    <property type="match status" value="8"/>
</dbReference>
<keyword evidence="2" id="KW-0732">Signal</keyword>
<dbReference type="InterPro" id="IPR021655">
    <property type="entry name" value="Put_metal-bd"/>
</dbReference>
<proteinExistence type="predicted"/>
<keyword evidence="4" id="KW-1185">Reference proteome</keyword>
<organism evidence="3 4">
    <name type="scientific">Persicimonas caeni</name>
    <dbReference type="NCBI Taxonomy" id="2292766"/>
    <lineage>
        <taxon>Bacteria</taxon>
        <taxon>Deltaproteobacteria</taxon>
        <taxon>Bradymonadales</taxon>
        <taxon>Bradymonadaceae</taxon>
        <taxon>Persicimonas</taxon>
    </lineage>
</organism>
<sequence>MNVSSSARNLRLFLAASLTVVSMFMGASCSFETTASGLECSEEGATRDGEVCREGFWRVDDDGSGLDVGTSNDADTPDDGGASDAGEDTDLPDVPTDTGEDDVETDTSGCEPSNGGVEICDGLDNDCDGQVDGPDADGAQPFYRDADADGFGDPATEIVACSAPADYVANADDCDDSDASTNPDAPEVCDGTADNNCDQTVDENCPCTNGETRECGTDEGICQTGTQTCTNGQWDTECRNSTGPANETCDGLDNDCDGQVDNGFTDKGTSCTVGQGACESTGTYVCSQDGSGTVCDATPNSPGTEICDGIDNDCNGLTDDGFTNKGTSCTVGQGACESTGTYVCSQDGSGTVCDATPNSPGTEVCDGVDNDCDGQIDNGFTNKGTSCTVGQGACENTGVYVCTQDGSGTECDAIPGSPATTDTCGDGIDNNCDGQVDEGCYCNYNGNSDGVCAQGTIGPSGQCQRPADYEVQEGSCDGLDNDCDGEIDENLTRYMYPDADGDGYGAGDYNDGTRVCPNTPGYVDQYGDCDDGDPNTHPYAEEICDGKDNNCNGIERDAGGSDASNWCNNRYGNGASVYCGGPSNGVSDYCCEYSRDGNLGCDFETLCGNGTDEDGDGNTDCADADCDGLSCGDGLTCQSGSCQAI</sequence>
<dbReference type="EMBL" id="CP041186">
    <property type="protein sequence ID" value="QDG53122.1"/>
    <property type="molecule type" value="Genomic_DNA"/>
</dbReference>
<accession>A0A5B8Y9H3</accession>
<accession>A0A4Y6PXR1</accession>
<evidence type="ECO:0000313" key="4">
    <source>
        <dbReference type="Proteomes" id="UP000315995"/>
    </source>
</evidence>
<protein>
    <submittedName>
        <fullName evidence="3">Uncharacterized protein</fullName>
    </submittedName>
</protein>
<dbReference type="OrthoDB" id="68195at2"/>
<dbReference type="Proteomes" id="UP000315995">
    <property type="component" value="Chromosome"/>
</dbReference>
<evidence type="ECO:0000313" key="3">
    <source>
        <dbReference type="EMBL" id="QDG53122.1"/>
    </source>
</evidence>
<reference evidence="3 4" key="1">
    <citation type="submission" date="2019-06" db="EMBL/GenBank/DDBJ databases">
        <title>Persicimonas caeni gen. nov., sp. nov., a predatory bacterium isolated from solar saltern.</title>
        <authorList>
            <person name="Wang S."/>
        </authorList>
    </citation>
    <scope>NUCLEOTIDE SEQUENCE [LARGE SCALE GENOMIC DNA]</scope>
    <source>
        <strain evidence="3 4">YN101</strain>
    </source>
</reference>
<gene>
    <name evidence="3" type="ORF">FIV42_20965</name>
</gene>
<dbReference type="RefSeq" id="WP_141199583.1">
    <property type="nucleotide sequence ID" value="NZ_CP041186.1"/>
</dbReference>
<feature type="chain" id="PRO_5030106646" evidence="2">
    <location>
        <begin position="28"/>
        <end position="645"/>
    </location>
</feature>
<evidence type="ECO:0000256" key="2">
    <source>
        <dbReference type="SAM" id="SignalP"/>
    </source>
</evidence>
<feature type="region of interest" description="Disordered" evidence="1">
    <location>
        <begin position="62"/>
        <end position="115"/>
    </location>
</feature>
<evidence type="ECO:0000256" key="1">
    <source>
        <dbReference type="SAM" id="MobiDB-lite"/>
    </source>
</evidence>
<feature type="signal peptide" evidence="2">
    <location>
        <begin position="1"/>
        <end position="27"/>
    </location>
</feature>
<name>A0A4Y6PXR1_PERCE</name>
<dbReference type="AlphaFoldDB" id="A0A4Y6PXR1"/>